<feature type="region of interest" description="Disordered" evidence="4">
    <location>
        <begin position="203"/>
        <end position="224"/>
    </location>
</feature>
<dbReference type="GO" id="GO:0043565">
    <property type="term" value="F:sequence-specific DNA binding"/>
    <property type="evidence" value="ECO:0007669"/>
    <property type="project" value="InterPro"/>
</dbReference>
<dbReference type="GO" id="GO:0000981">
    <property type="term" value="F:DNA-binding transcription factor activity, RNA polymerase II-specific"/>
    <property type="evidence" value="ECO:0007669"/>
    <property type="project" value="TreeGrafter"/>
</dbReference>
<name>A0AAV2RZB8_MEGNR</name>
<sequence>MDNAFTSPTFYNQELIQEIRQLEDFNTLTVATGLLDSSSCDSNSSLGYGSYNSSWGTPDTSSSFSENNLTLGDAYGNYVSGYMNDYGYSHTGDYYSNVNNGYMTNTEDQYNHDMEQSHLLEPNCDITKQDMFSVYTPNTENYTNHFTYDHPSHFSTCENDKTWAIEDNISVDNVNVDYFKPEQDFGNLMSGLGEMQLHSILPSNTKHQARGKPRKKKQSKDVNVSQDAMHVICKMIPGSGNRARCPKNWEFLMRLLANPETNPSVICWEDRENYIFRLVEPEKIVQLWNAKAYKCSQNYDNFARGLRYHYQRGVLQPVPEKQLVYRCGPVAIQYFNNIGPS</sequence>
<evidence type="ECO:0000256" key="3">
    <source>
        <dbReference type="RuleBase" id="RU004019"/>
    </source>
</evidence>
<evidence type="ECO:0000259" key="5">
    <source>
        <dbReference type="PROSITE" id="PS50061"/>
    </source>
</evidence>
<gene>
    <name evidence="6" type="ORF">MNOR_LOCUS30442</name>
</gene>
<comment type="caution">
    <text evidence="6">The sequence shown here is derived from an EMBL/GenBank/DDBJ whole genome shotgun (WGS) entry which is preliminary data.</text>
</comment>
<evidence type="ECO:0000313" key="7">
    <source>
        <dbReference type="Proteomes" id="UP001497623"/>
    </source>
</evidence>
<dbReference type="Gene3D" id="1.10.10.10">
    <property type="entry name" value="Winged helix-like DNA-binding domain superfamily/Winged helix DNA-binding domain"/>
    <property type="match status" value="1"/>
</dbReference>
<comment type="similarity">
    <text evidence="1 3">Belongs to the ETS family.</text>
</comment>
<evidence type="ECO:0000256" key="2">
    <source>
        <dbReference type="ARBA" id="ARBA00023125"/>
    </source>
</evidence>
<keyword evidence="2 3" id="KW-0238">DNA-binding</keyword>
<dbReference type="InterPro" id="IPR036388">
    <property type="entry name" value="WH-like_DNA-bd_sf"/>
</dbReference>
<comment type="subcellular location">
    <subcellularLocation>
        <location evidence="3">Nucleus</location>
    </subcellularLocation>
</comment>
<dbReference type="GO" id="GO:0005634">
    <property type="term" value="C:nucleus"/>
    <property type="evidence" value="ECO:0007669"/>
    <property type="project" value="UniProtKB-SubCell"/>
</dbReference>
<dbReference type="SMART" id="SM00413">
    <property type="entry name" value="ETS"/>
    <property type="match status" value="1"/>
</dbReference>
<feature type="domain" description="ETS" evidence="5">
    <location>
        <begin position="246"/>
        <end position="328"/>
    </location>
</feature>
<accession>A0AAV2RZB8</accession>
<evidence type="ECO:0000256" key="4">
    <source>
        <dbReference type="SAM" id="MobiDB-lite"/>
    </source>
</evidence>
<dbReference type="PANTHER" id="PTHR11849">
    <property type="entry name" value="ETS"/>
    <property type="match status" value="1"/>
</dbReference>
<dbReference type="InterPro" id="IPR046328">
    <property type="entry name" value="ETS_fam"/>
</dbReference>
<dbReference type="InterPro" id="IPR036390">
    <property type="entry name" value="WH_DNA-bd_sf"/>
</dbReference>
<feature type="compositionally biased region" description="Basic residues" evidence="4">
    <location>
        <begin position="207"/>
        <end position="218"/>
    </location>
</feature>
<dbReference type="SUPFAM" id="SSF46785">
    <property type="entry name" value="Winged helix' DNA-binding domain"/>
    <property type="match status" value="1"/>
</dbReference>
<evidence type="ECO:0000313" key="6">
    <source>
        <dbReference type="EMBL" id="CAL4149415.1"/>
    </source>
</evidence>
<dbReference type="InterPro" id="IPR000418">
    <property type="entry name" value="Ets_dom"/>
</dbReference>
<protein>
    <recommendedName>
        <fullName evidence="5">ETS domain-containing protein</fullName>
    </recommendedName>
</protein>
<reference evidence="6 7" key="1">
    <citation type="submission" date="2024-05" db="EMBL/GenBank/DDBJ databases">
        <authorList>
            <person name="Wallberg A."/>
        </authorList>
    </citation>
    <scope>NUCLEOTIDE SEQUENCE [LARGE SCALE GENOMIC DNA]</scope>
</reference>
<organism evidence="6 7">
    <name type="scientific">Meganyctiphanes norvegica</name>
    <name type="common">Northern krill</name>
    <name type="synonym">Thysanopoda norvegica</name>
    <dbReference type="NCBI Taxonomy" id="48144"/>
    <lineage>
        <taxon>Eukaryota</taxon>
        <taxon>Metazoa</taxon>
        <taxon>Ecdysozoa</taxon>
        <taxon>Arthropoda</taxon>
        <taxon>Crustacea</taxon>
        <taxon>Multicrustacea</taxon>
        <taxon>Malacostraca</taxon>
        <taxon>Eumalacostraca</taxon>
        <taxon>Eucarida</taxon>
        <taxon>Euphausiacea</taxon>
        <taxon>Euphausiidae</taxon>
        <taxon>Meganyctiphanes</taxon>
    </lineage>
</organism>
<evidence type="ECO:0000256" key="1">
    <source>
        <dbReference type="ARBA" id="ARBA00005562"/>
    </source>
</evidence>
<proteinExistence type="inferred from homology"/>
<dbReference type="PRINTS" id="PR00454">
    <property type="entry name" value="ETSDOMAIN"/>
</dbReference>
<dbReference type="EMBL" id="CAXKWB010037219">
    <property type="protein sequence ID" value="CAL4149415.1"/>
    <property type="molecule type" value="Genomic_DNA"/>
</dbReference>
<dbReference type="AlphaFoldDB" id="A0AAV2RZB8"/>
<keyword evidence="7" id="KW-1185">Reference proteome</keyword>
<dbReference type="Pfam" id="PF00178">
    <property type="entry name" value="Ets"/>
    <property type="match status" value="1"/>
</dbReference>
<dbReference type="PROSITE" id="PS50061">
    <property type="entry name" value="ETS_DOMAIN_3"/>
    <property type="match status" value="1"/>
</dbReference>
<dbReference type="Proteomes" id="UP001497623">
    <property type="component" value="Unassembled WGS sequence"/>
</dbReference>
<dbReference type="PANTHER" id="PTHR11849:SF191">
    <property type="entry name" value="ECDYSONE-INDUCED PROTEIN 74EF ISOFORM B"/>
    <property type="match status" value="1"/>
</dbReference>
<dbReference type="GO" id="GO:0030154">
    <property type="term" value="P:cell differentiation"/>
    <property type="evidence" value="ECO:0007669"/>
    <property type="project" value="TreeGrafter"/>
</dbReference>
<keyword evidence="3" id="KW-0539">Nucleus</keyword>